<sequence>MATEHGYNFTDQADQKDFLHRVKVSIEESKKSQTMIFGKRTESLFAYVAGALGKVSLIKQEDFGDIYYSGEELLAPDYRLTFDDNEQMLVEVKNCHHKQPTNKYSINKGYYSKLKTYADLNGLPLRFAVYFSAWNHWTLLGIDAFDEHPNSYTIDFGRALAMSEMYLLGDCQVGVAPDLELHLLADPQEEVPVDEEGEAKFIVKDVKIYCDGEEVTDEEEKKIAFYLMCHGDWVESEQEALFQNGKVCGTKFVYSPQDQTEPNFALIGRLSQMVTNGFREHTIKDGNVVAMKLGINPSSFGILIPPDYKGKQLPLWRFVIHPNPDFEGIIDKEAVQ</sequence>
<accession>U3B0P8</accession>
<dbReference type="AlphaFoldDB" id="U3B0P8"/>
<evidence type="ECO:0000313" key="2">
    <source>
        <dbReference type="Proteomes" id="UP000016562"/>
    </source>
</evidence>
<protein>
    <submittedName>
        <fullName evidence="1">Uncharacterized protein</fullName>
    </submittedName>
</protein>
<gene>
    <name evidence="1" type="ORF">VEZ01S_17_00370</name>
</gene>
<proteinExistence type="predicted"/>
<organism evidence="1 2">
    <name type="scientific">Vibrio ezurae NBRC 102218</name>
    <dbReference type="NCBI Taxonomy" id="1219080"/>
    <lineage>
        <taxon>Bacteria</taxon>
        <taxon>Pseudomonadati</taxon>
        <taxon>Pseudomonadota</taxon>
        <taxon>Gammaproteobacteria</taxon>
        <taxon>Vibrionales</taxon>
        <taxon>Vibrionaceae</taxon>
        <taxon>Vibrio</taxon>
    </lineage>
</organism>
<reference evidence="1 2" key="1">
    <citation type="submission" date="2013-09" db="EMBL/GenBank/DDBJ databases">
        <title>Whole genome shotgun sequence of Vibrio ezurae NBRC 102218.</title>
        <authorList>
            <person name="Yoshida I."/>
            <person name="Hosoyama A."/>
            <person name="Numata M."/>
            <person name="Hashimoto M."/>
            <person name="Hosoyama Y."/>
            <person name="Tsuchikane K."/>
            <person name="Noguchi M."/>
            <person name="Hirakata S."/>
            <person name="Ichikawa N."/>
            <person name="Ohji S."/>
            <person name="Yamazoe A."/>
            <person name="Fujita N."/>
        </authorList>
    </citation>
    <scope>NUCLEOTIDE SEQUENCE [LARGE SCALE GENOMIC DNA]</scope>
    <source>
        <strain evidence="1 2">NBRC 102218</strain>
    </source>
</reference>
<dbReference type="eggNOG" id="ENOG5033RJC">
    <property type="taxonomic scope" value="Bacteria"/>
</dbReference>
<comment type="caution">
    <text evidence="1">The sequence shown here is derived from an EMBL/GenBank/DDBJ whole genome shotgun (WGS) entry which is preliminary data.</text>
</comment>
<dbReference type="Proteomes" id="UP000016562">
    <property type="component" value="Unassembled WGS sequence"/>
</dbReference>
<keyword evidence="2" id="KW-1185">Reference proteome</keyword>
<evidence type="ECO:0000313" key="1">
    <source>
        <dbReference type="EMBL" id="GAD79550.1"/>
    </source>
</evidence>
<name>U3B0P8_9VIBR</name>
<dbReference type="EMBL" id="BATM01000017">
    <property type="protein sequence ID" value="GAD79550.1"/>
    <property type="molecule type" value="Genomic_DNA"/>
</dbReference>